<protein>
    <submittedName>
        <fullName evidence="2">Thioredoxin</fullName>
    </submittedName>
</protein>
<evidence type="ECO:0000259" key="1">
    <source>
        <dbReference type="Pfam" id="PF00085"/>
    </source>
</evidence>
<dbReference type="Gene3D" id="3.40.30.10">
    <property type="entry name" value="Glutaredoxin"/>
    <property type="match status" value="1"/>
</dbReference>
<dbReference type="EMBL" id="WOEZ01000086">
    <property type="protein sequence ID" value="NPT56181.1"/>
    <property type="molecule type" value="Genomic_DNA"/>
</dbReference>
<dbReference type="SUPFAM" id="SSF52833">
    <property type="entry name" value="Thioredoxin-like"/>
    <property type="match status" value="1"/>
</dbReference>
<keyword evidence="3" id="KW-1185">Reference proteome</keyword>
<dbReference type="AlphaFoldDB" id="A0A972NML0"/>
<evidence type="ECO:0000313" key="3">
    <source>
        <dbReference type="Proteomes" id="UP000655523"/>
    </source>
</evidence>
<gene>
    <name evidence="2" type="ORF">GNZ13_16720</name>
</gene>
<dbReference type="Proteomes" id="UP000655523">
    <property type="component" value="Unassembled WGS sequence"/>
</dbReference>
<reference evidence="2 3" key="1">
    <citation type="submission" date="2019-11" db="EMBL/GenBank/DDBJ databases">
        <title>Metabolism of dissolved organic matter in forest soils.</title>
        <authorList>
            <person name="Cyle K.T."/>
            <person name="Wilhelm R.C."/>
            <person name="Martinez C.E."/>
        </authorList>
    </citation>
    <scope>NUCLEOTIDE SEQUENCE [LARGE SCALE GENOMIC DNA]</scope>
    <source>
        <strain evidence="2 3">5N</strain>
    </source>
</reference>
<accession>A0A972NML0</accession>
<comment type="caution">
    <text evidence="2">The sequence shown here is derived from an EMBL/GenBank/DDBJ whole genome shotgun (WGS) entry which is preliminary data.</text>
</comment>
<dbReference type="InterPro" id="IPR036249">
    <property type="entry name" value="Thioredoxin-like_sf"/>
</dbReference>
<name>A0A972NML0_9BURK</name>
<dbReference type="RefSeq" id="WP_172166323.1">
    <property type="nucleotide sequence ID" value="NZ_WOEZ01000086.1"/>
</dbReference>
<dbReference type="InterPro" id="IPR013766">
    <property type="entry name" value="Thioredoxin_domain"/>
</dbReference>
<organism evidence="2 3">
    <name type="scientific">Paraburkholderia elongata</name>
    <dbReference type="NCBI Taxonomy" id="2675747"/>
    <lineage>
        <taxon>Bacteria</taxon>
        <taxon>Pseudomonadati</taxon>
        <taxon>Pseudomonadota</taxon>
        <taxon>Betaproteobacteria</taxon>
        <taxon>Burkholderiales</taxon>
        <taxon>Burkholderiaceae</taxon>
        <taxon>Paraburkholderia</taxon>
    </lineage>
</organism>
<proteinExistence type="predicted"/>
<dbReference type="Pfam" id="PF00085">
    <property type="entry name" value="Thioredoxin"/>
    <property type="match status" value="1"/>
</dbReference>
<evidence type="ECO:0000313" key="2">
    <source>
        <dbReference type="EMBL" id="NPT56181.1"/>
    </source>
</evidence>
<dbReference type="CDD" id="cd02947">
    <property type="entry name" value="TRX_family"/>
    <property type="match status" value="1"/>
</dbReference>
<sequence length="106" mass="11390">MATQTPYSAHAPSRAEVDALPGTTVIEFGTNWCGFCQGAQVSIAKALEPHAGIRHLKVEDGPGRPLGRSFKIKLWPTLVFMRDGAEVARIVRPTDATDIAEAFASL</sequence>
<feature type="domain" description="Thioredoxin" evidence="1">
    <location>
        <begin position="22"/>
        <end position="102"/>
    </location>
</feature>